<dbReference type="RefSeq" id="XP_055864990.1">
    <property type="nucleotide sequence ID" value="XM_056009015.1"/>
</dbReference>
<name>A0A9W2YQU3_BIOGL</name>
<keyword evidence="1" id="KW-0732">Signal</keyword>
<proteinExistence type="predicted"/>
<reference evidence="3" key="1">
    <citation type="submission" date="2025-08" db="UniProtKB">
        <authorList>
            <consortium name="RefSeq"/>
        </authorList>
    </citation>
    <scope>IDENTIFICATION</scope>
</reference>
<sequence>MAMNNLILSICLFLCTGQLLSTAAQNCHQSTECARDHCCLLDKSLNVGVCTPMGGIAQRCYVHQPYAYERPKEMVTDYDLCPCSTGNICGGIDSYDPVYGQRGICTFGK</sequence>
<evidence type="ECO:0000256" key="1">
    <source>
        <dbReference type="SAM" id="SignalP"/>
    </source>
</evidence>
<dbReference type="GeneID" id="106053136"/>
<dbReference type="OrthoDB" id="10269851at2759"/>
<dbReference type="AlphaFoldDB" id="A0A9W2YQU3"/>
<feature type="signal peptide" evidence="1">
    <location>
        <begin position="1"/>
        <end position="17"/>
    </location>
</feature>
<protein>
    <submittedName>
        <fullName evidence="3">Uncharacterized protein LOC106053136 isoform X1</fullName>
    </submittedName>
</protein>
<gene>
    <name evidence="3" type="primary">LOC106053136</name>
</gene>
<evidence type="ECO:0000313" key="3">
    <source>
        <dbReference type="RefSeq" id="XP_055864990.1"/>
    </source>
</evidence>
<keyword evidence="2" id="KW-1185">Reference proteome</keyword>
<feature type="chain" id="PRO_5040865055" evidence="1">
    <location>
        <begin position="18"/>
        <end position="109"/>
    </location>
</feature>
<accession>A0A9W2YQU3</accession>
<organism evidence="2 3">
    <name type="scientific">Biomphalaria glabrata</name>
    <name type="common">Bloodfluke planorb</name>
    <name type="synonym">Freshwater snail</name>
    <dbReference type="NCBI Taxonomy" id="6526"/>
    <lineage>
        <taxon>Eukaryota</taxon>
        <taxon>Metazoa</taxon>
        <taxon>Spiralia</taxon>
        <taxon>Lophotrochozoa</taxon>
        <taxon>Mollusca</taxon>
        <taxon>Gastropoda</taxon>
        <taxon>Heterobranchia</taxon>
        <taxon>Euthyneura</taxon>
        <taxon>Panpulmonata</taxon>
        <taxon>Hygrophila</taxon>
        <taxon>Lymnaeoidea</taxon>
        <taxon>Planorbidae</taxon>
        <taxon>Biomphalaria</taxon>
    </lineage>
</organism>
<dbReference type="Proteomes" id="UP001165740">
    <property type="component" value="Chromosome 13"/>
</dbReference>
<dbReference type="Gene3D" id="2.10.80.10">
    <property type="entry name" value="Lipase, subunit A"/>
    <property type="match status" value="1"/>
</dbReference>
<evidence type="ECO:0000313" key="2">
    <source>
        <dbReference type="Proteomes" id="UP001165740"/>
    </source>
</evidence>